<evidence type="ECO:0000313" key="2">
    <source>
        <dbReference type="EMBL" id="HIY73549.1"/>
    </source>
</evidence>
<organism evidence="2 3">
    <name type="scientific">Candidatus Intestinimonas merdavium</name>
    <dbReference type="NCBI Taxonomy" id="2838622"/>
    <lineage>
        <taxon>Bacteria</taxon>
        <taxon>Bacillati</taxon>
        <taxon>Bacillota</taxon>
        <taxon>Clostridia</taxon>
        <taxon>Eubacteriales</taxon>
        <taxon>Intestinimonas</taxon>
    </lineage>
</organism>
<protein>
    <submittedName>
        <fullName evidence="2">Uncharacterized protein</fullName>
    </submittedName>
</protein>
<feature type="region of interest" description="Disordered" evidence="1">
    <location>
        <begin position="140"/>
        <end position="177"/>
    </location>
</feature>
<accession>A0A9D1Z3S2</accession>
<evidence type="ECO:0000313" key="3">
    <source>
        <dbReference type="Proteomes" id="UP000886824"/>
    </source>
</evidence>
<reference evidence="2" key="2">
    <citation type="submission" date="2021-04" db="EMBL/GenBank/DDBJ databases">
        <authorList>
            <person name="Gilroy R."/>
        </authorList>
    </citation>
    <scope>NUCLEOTIDE SEQUENCE</scope>
    <source>
        <strain evidence="2">CHK33-7979</strain>
    </source>
</reference>
<dbReference type="Proteomes" id="UP000886824">
    <property type="component" value="Unassembled WGS sequence"/>
</dbReference>
<comment type="caution">
    <text evidence="2">The sequence shown here is derived from an EMBL/GenBank/DDBJ whole genome shotgun (WGS) entry which is preliminary data.</text>
</comment>
<gene>
    <name evidence="2" type="ORF">H9826_06200</name>
</gene>
<feature type="compositionally biased region" description="Basic and acidic residues" evidence="1">
    <location>
        <begin position="140"/>
        <end position="159"/>
    </location>
</feature>
<sequence length="177" mass="19701">MTTRIGHQNGVIRICVDRLEGEQIGGRVLSQRLTAPMDFSDLGSLLLQLEALLERQNFPQAFQRIRSFTGSVQEHAESLLPEGALTKEAVERARGKMATFVLHILTRRNATWQGVLEWLEGERRARFSSELELLKALNGHLEEAGQEKPSHDGSLESRDSPFIPHPPGGGASPSDRR</sequence>
<proteinExistence type="predicted"/>
<name>A0A9D1Z3S2_9FIRM</name>
<dbReference type="AlphaFoldDB" id="A0A9D1Z3S2"/>
<dbReference type="EMBL" id="DXCX01000064">
    <property type="protein sequence ID" value="HIY73549.1"/>
    <property type="molecule type" value="Genomic_DNA"/>
</dbReference>
<reference evidence="2" key="1">
    <citation type="journal article" date="2021" name="PeerJ">
        <title>Extensive microbial diversity within the chicken gut microbiome revealed by metagenomics and culture.</title>
        <authorList>
            <person name="Gilroy R."/>
            <person name="Ravi A."/>
            <person name="Getino M."/>
            <person name="Pursley I."/>
            <person name="Horton D.L."/>
            <person name="Alikhan N.F."/>
            <person name="Baker D."/>
            <person name="Gharbi K."/>
            <person name="Hall N."/>
            <person name="Watson M."/>
            <person name="Adriaenssens E.M."/>
            <person name="Foster-Nyarko E."/>
            <person name="Jarju S."/>
            <person name="Secka A."/>
            <person name="Antonio M."/>
            <person name="Oren A."/>
            <person name="Chaudhuri R.R."/>
            <person name="La Ragione R."/>
            <person name="Hildebrand F."/>
            <person name="Pallen M.J."/>
        </authorList>
    </citation>
    <scope>NUCLEOTIDE SEQUENCE</scope>
    <source>
        <strain evidence="2">CHK33-7979</strain>
    </source>
</reference>
<evidence type="ECO:0000256" key="1">
    <source>
        <dbReference type="SAM" id="MobiDB-lite"/>
    </source>
</evidence>